<gene>
    <name evidence="2" type="ORF">N5J06_07340</name>
</gene>
<evidence type="ECO:0008006" key="4">
    <source>
        <dbReference type="Google" id="ProtNLM"/>
    </source>
</evidence>
<sequence>MREKFRTYLLTAAAAAITVACGGGGDDGSTANSATSQGSATTSDASCFVIPATGKTATVTATSTIPVQVEIATLTGLGTQTFEGQSYPALDERNRIDQVTGSDEHHTLYMLPGASFLPAGAVSFPSAGDTDPSYRYAYTYARMTLEQLRNAVLGRVATYNFSQGLTYPGLITTVPTVSDFQLNTPVTLLMLEQRAGGTDPLPSSFSPRYMKELTITYAGREDVTVGSTTYAQACKLNVTVRRSNFSTVGLPFDIDSVVTGSTWFAPGVGLVKTSVPAPILGSAGSLSATVAPAQ</sequence>
<evidence type="ECO:0000313" key="3">
    <source>
        <dbReference type="Proteomes" id="UP001164420"/>
    </source>
</evidence>
<comment type="caution">
    <text evidence="2">The sequence shown here is derived from an EMBL/GenBank/DDBJ whole genome shotgun (WGS) entry which is preliminary data.</text>
</comment>
<dbReference type="RefSeq" id="WP_260772295.1">
    <property type="nucleotide sequence ID" value="NZ_JAOCQH010000002.1"/>
</dbReference>
<accession>A0ABT2L5S9</accession>
<proteinExistence type="predicted"/>
<evidence type="ECO:0000256" key="1">
    <source>
        <dbReference type="SAM" id="SignalP"/>
    </source>
</evidence>
<protein>
    <recommendedName>
        <fullName evidence="4">Transmembrane lipoprotein</fullName>
    </recommendedName>
</protein>
<keyword evidence="3" id="KW-1185">Reference proteome</keyword>
<dbReference type="Gene3D" id="2.40.360.20">
    <property type="match status" value="1"/>
</dbReference>
<dbReference type="PROSITE" id="PS51257">
    <property type="entry name" value="PROKAR_LIPOPROTEIN"/>
    <property type="match status" value="1"/>
</dbReference>
<feature type="chain" id="PRO_5045759960" description="Transmembrane lipoprotein" evidence="1">
    <location>
        <begin position="23"/>
        <end position="294"/>
    </location>
</feature>
<evidence type="ECO:0000313" key="2">
    <source>
        <dbReference type="EMBL" id="MCT7310755.1"/>
    </source>
</evidence>
<feature type="signal peptide" evidence="1">
    <location>
        <begin position="1"/>
        <end position="22"/>
    </location>
</feature>
<keyword evidence="1" id="KW-0732">Signal</keyword>
<dbReference type="EMBL" id="JAOCQI010000001">
    <property type="protein sequence ID" value="MCT7310755.1"/>
    <property type="molecule type" value="Genomic_DNA"/>
</dbReference>
<name>A0ABT2L5S9_9RALS</name>
<reference evidence="2 3" key="1">
    <citation type="journal article" date="2023" name="Front. Microbiol.">
        <title>Ralstonia chuxiongensis sp. nov., Ralstonia mojiangensis sp. nov., and Ralstonia soli sp. nov., isolated from tobacco fields, are three novel species in the family Burkholderiaceae.</title>
        <authorList>
            <person name="Lu C.H."/>
            <person name="Zhang Y.Y."/>
            <person name="Jiang N."/>
            <person name="Chen W."/>
            <person name="Shao X."/>
            <person name="Zhao Z.M."/>
            <person name="Lu W.L."/>
            <person name="Hu X."/>
            <person name="Xi Y.X."/>
            <person name="Zou S.Y."/>
            <person name="Wei Q.J."/>
            <person name="Lin Z.L."/>
            <person name="Gong L."/>
            <person name="Gai X.T."/>
            <person name="Zhang L.Q."/>
            <person name="Li J.Y."/>
            <person name="Jin Y."/>
            <person name="Xia Z.Y."/>
        </authorList>
    </citation>
    <scope>NUCLEOTIDE SEQUENCE [LARGE SCALE GENOMIC DNA]</scope>
    <source>
        <strain evidence="2 3">22TCJT01-1</strain>
    </source>
</reference>
<dbReference type="Proteomes" id="UP001164420">
    <property type="component" value="Unassembled WGS sequence"/>
</dbReference>
<organism evidence="2 3">
    <name type="scientific">Ralstonia mojiangensis</name>
    <dbReference type="NCBI Taxonomy" id="2953895"/>
    <lineage>
        <taxon>Bacteria</taxon>
        <taxon>Pseudomonadati</taxon>
        <taxon>Pseudomonadota</taxon>
        <taxon>Betaproteobacteria</taxon>
        <taxon>Burkholderiales</taxon>
        <taxon>Burkholderiaceae</taxon>
        <taxon>Ralstonia</taxon>
    </lineage>
</organism>